<keyword evidence="4" id="KW-1185">Reference proteome</keyword>
<dbReference type="Pfam" id="PF01381">
    <property type="entry name" value="HTH_3"/>
    <property type="match status" value="1"/>
</dbReference>
<dbReference type="Gene3D" id="1.10.260.40">
    <property type="entry name" value="lambda repressor-like DNA-binding domains"/>
    <property type="match status" value="1"/>
</dbReference>
<dbReference type="SUPFAM" id="SSF47413">
    <property type="entry name" value="lambda repressor-like DNA-binding domains"/>
    <property type="match status" value="1"/>
</dbReference>
<comment type="similarity">
    <text evidence="1">Belongs to the short-chain fatty acyl-CoA assimilation regulator (ScfR) family.</text>
</comment>
<dbReference type="Pfam" id="PF06114">
    <property type="entry name" value="Peptidase_M78"/>
    <property type="match status" value="1"/>
</dbReference>
<dbReference type="EMBL" id="JACXIZ010000021">
    <property type="protein sequence ID" value="MBD2846254.1"/>
    <property type="molecule type" value="Genomic_DNA"/>
</dbReference>
<dbReference type="InterPro" id="IPR010982">
    <property type="entry name" value="Lambda_DNA-bd_dom_sf"/>
</dbReference>
<dbReference type="AlphaFoldDB" id="A0A927GS19"/>
<accession>A0A927GS19</accession>
<dbReference type="PANTHER" id="PTHR43236:SF1">
    <property type="entry name" value="BLL7220 PROTEIN"/>
    <property type="match status" value="1"/>
</dbReference>
<evidence type="ECO:0000256" key="1">
    <source>
        <dbReference type="ARBA" id="ARBA00007227"/>
    </source>
</evidence>
<comment type="caution">
    <text evidence="3">The sequence shown here is derived from an EMBL/GenBank/DDBJ whole genome shotgun (WGS) entry which is preliminary data.</text>
</comment>
<dbReference type="Gene3D" id="1.10.10.2910">
    <property type="match status" value="1"/>
</dbReference>
<evidence type="ECO:0000313" key="3">
    <source>
        <dbReference type="EMBL" id="MBD2846254.1"/>
    </source>
</evidence>
<protein>
    <submittedName>
        <fullName evidence="3">ImmA/IrrE family metallo-endopeptidase</fullName>
    </submittedName>
</protein>
<dbReference type="SMART" id="SM00530">
    <property type="entry name" value="HTH_XRE"/>
    <property type="match status" value="1"/>
</dbReference>
<evidence type="ECO:0000313" key="4">
    <source>
        <dbReference type="Proteomes" id="UP000621560"/>
    </source>
</evidence>
<dbReference type="PANTHER" id="PTHR43236">
    <property type="entry name" value="ANTITOXIN HIGA1"/>
    <property type="match status" value="1"/>
</dbReference>
<feature type="domain" description="HTH cro/C1-type" evidence="2">
    <location>
        <begin position="15"/>
        <end position="69"/>
    </location>
</feature>
<dbReference type="GO" id="GO:0003677">
    <property type="term" value="F:DNA binding"/>
    <property type="evidence" value="ECO:0007669"/>
    <property type="project" value="InterPro"/>
</dbReference>
<dbReference type="InterPro" id="IPR052345">
    <property type="entry name" value="Rad_response_metalloprotease"/>
</dbReference>
<name>A0A927GS19_9BACL</name>
<dbReference type="RefSeq" id="WP_190918488.1">
    <property type="nucleotide sequence ID" value="NZ_JACXIZ010000021.1"/>
</dbReference>
<dbReference type="InterPro" id="IPR001387">
    <property type="entry name" value="Cro/C1-type_HTH"/>
</dbReference>
<evidence type="ECO:0000259" key="2">
    <source>
        <dbReference type="PROSITE" id="PS50943"/>
    </source>
</evidence>
<gene>
    <name evidence="3" type="ORF">IDH44_13695</name>
</gene>
<dbReference type="InterPro" id="IPR010359">
    <property type="entry name" value="IrrE_HExxH"/>
</dbReference>
<organism evidence="3 4">
    <name type="scientific">Paenibacillus sabuli</name>
    <dbReference type="NCBI Taxonomy" id="2772509"/>
    <lineage>
        <taxon>Bacteria</taxon>
        <taxon>Bacillati</taxon>
        <taxon>Bacillota</taxon>
        <taxon>Bacilli</taxon>
        <taxon>Bacillales</taxon>
        <taxon>Paenibacillaceae</taxon>
        <taxon>Paenibacillus</taxon>
    </lineage>
</organism>
<dbReference type="Proteomes" id="UP000621560">
    <property type="component" value="Unassembled WGS sequence"/>
</dbReference>
<dbReference type="PROSITE" id="PS50943">
    <property type="entry name" value="HTH_CROC1"/>
    <property type="match status" value="1"/>
</dbReference>
<proteinExistence type="inferred from homology"/>
<reference evidence="3" key="1">
    <citation type="submission" date="2020-09" db="EMBL/GenBank/DDBJ databases">
        <title>A novel bacterium of genus Paenibacillus, isolated from South China Sea.</title>
        <authorList>
            <person name="Huang H."/>
            <person name="Mo K."/>
            <person name="Hu Y."/>
        </authorList>
    </citation>
    <scope>NUCLEOTIDE SEQUENCE</scope>
    <source>
        <strain evidence="3">IB182496</strain>
    </source>
</reference>
<dbReference type="CDD" id="cd00093">
    <property type="entry name" value="HTH_XRE"/>
    <property type="match status" value="1"/>
</dbReference>
<sequence length="361" mass="41384">METTTKNEHYNYKMVVLARESRGLAQKDIAELSGISQGKISKLENGLIPIADEEIQVLSSVMDYPLSFFKRTDRIYGVGISEYFHRKRQSVSQKSLNKIYAKLEIRRIEIAALLKSVDIGDVTVPAIDPEEYDNDIETIAQVVRANWRVPKGPIDNVVELIEEAGAVLVPFDFEKANVDGISLWHPGMPPLIFVNFDRPMDRIRFTICHELGHLVLHRNMPSNGADIEEQADRFASEFLMPAMEIAPLLRGVSIQKLASLKPYWKTSMSSMLKKSIDLGYVNERNARYFWMQMNKLGYRTTEPPELSPPIEKPQLLDDIVSVYQNDFKYSVSDICKVLSLNYNEVKHLYFKSDNNHLRLIK</sequence>